<dbReference type="Pfam" id="PF08388">
    <property type="entry name" value="GIIM"/>
    <property type="match status" value="1"/>
</dbReference>
<name>A0A1U7NC68_9CYAN</name>
<dbReference type="Gene3D" id="1.10.30.50">
    <property type="match status" value="1"/>
</dbReference>
<dbReference type="InterPro" id="IPR043502">
    <property type="entry name" value="DNA/RNA_pol_sf"/>
</dbReference>
<dbReference type="PROSITE" id="PS50878">
    <property type="entry name" value="RT_POL"/>
    <property type="match status" value="1"/>
</dbReference>
<dbReference type="InterPro" id="IPR013597">
    <property type="entry name" value="Mat_intron_G2"/>
</dbReference>
<protein>
    <submittedName>
        <fullName evidence="2">Restriction endonuclease</fullName>
    </submittedName>
</protein>
<comment type="caution">
    <text evidence="2">The sequence shown here is derived from an EMBL/GenBank/DDBJ whole genome shotgun (WGS) entry which is preliminary data.</text>
</comment>
<dbReference type="AlphaFoldDB" id="A0A1U7NC68"/>
<keyword evidence="2" id="KW-0540">Nuclease</keyword>
<evidence type="ECO:0000313" key="2">
    <source>
        <dbReference type="EMBL" id="OLT63535.1"/>
    </source>
</evidence>
<dbReference type="CDD" id="cd00085">
    <property type="entry name" value="HNHc"/>
    <property type="match status" value="1"/>
</dbReference>
<dbReference type="GO" id="GO:0004519">
    <property type="term" value="F:endonuclease activity"/>
    <property type="evidence" value="ECO:0007669"/>
    <property type="project" value="UniProtKB-KW"/>
</dbReference>
<dbReference type="InterPro" id="IPR003615">
    <property type="entry name" value="HNH_nuc"/>
</dbReference>
<dbReference type="Pfam" id="PF01844">
    <property type="entry name" value="HNH"/>
    <property type="match status" value="1"/>
</dbReference>
<dbReference type="Proteomes" id="UP000186657">
    <property type="component" value="Unassembled WGS sequence"/>
</dbReference>
<dbReference type="EMBL" id="MKZS01000001">
    <property type="protein sequence ID" value="OLT63535.1"/>
    <property type="molecule type" value="Genomic_DNA"/>
</dbReference>
<proteinExistence type="predicted"/>
<dbReference type="InterPro" id="IPR002711">
    <property type="entry name" value="HNH"/>
</dbReference>
<evidence type="ECO:0000313" key="3">
    <source>
        <dbReference type="Proteomes" id="UP000186657"/>
    </source>
</evidence>
<dbReference type="GO" id="GO:0008270">
    <property type="term" value="F:zinc ion binding"/>
    <property type="evidence" value="ECO:0007669"/>
    <property type="project" value="InterPro"/>
</dbReference>
<evidence type="ECO:0000259" key="1">
    <source>
        <dbReference type="PROSITE" id="PS50878"/>
    </source>
</evidence>
<accession>A0A1U7NC68</accession>
<feature type="domain" description="Reverse transcriptase" evidence="1">
    <location>
        <begin position="1"/>
        <end position="81"/>
    </location>
</feature>
<dbReference type="Pfam" id="PF00078">
    <property type="entry name" value="RVT_1"/>
    <property type="match status" value="1"/>
</dbReference>
<keyword evidence="2" id="KW-0378">Hydrolase</keyword>
<dbReference type="InterPro" id="IPR000477">
    <property type="entry name" value="RT_dom"/>
</dbReference>
<dbReference type="InterPro" id="IPR051083">
    <property type="entry name" value="GrpII_Intron_Splice-Mob/Def"/>
</dbReference>
<reference evidence="2 3" key="1">
    <citation type="submission" date="2016-10" db="EMBL/GenBank/DDBJ databases">
        <title>Comparative genomics uncovers the prolific and rare metabolic potential of the cyanobacterial genus Moorea.</title>
        <authorList>
            <person name="Leao T."/>
            <person name="Castelao G."/>
            <person name="Korobeynikov A."/>
            <person name="Monroe E.A."/>
            <person name="Podell S."/>
            <person name="Glukhov E."/>
            <person name="Allen E."/>
            <person name="Gerwick W.H."/>
            <person name="Gerwick L."/>
        </authorList>
    </citation>
    <scope>NUCLEOTIDE SEQUENCE [LARGE SCALE GENOMIC DNA]</scope>
    <source>
        <strain evidence="2 3">PNG5-198</strain>
    </source>
</reference>
<dbReference type="PANTHER" id="PTHR34047">
    <property type="entry name" value="NUCLEAR INTRON MATURASE 1, MITOCHONDRIAL-RELATED"/>
    <property type="match status" value="1"/>
</dbReference>
<gene>
    <name evidence="2" type="ORF">BJP37_27925</name>
</gene>
<keyword evidence="3" id="KW-1185">Reference proteome</keyword>
<dbReference type="SMART" id="SM00507">
    <property type="entry name" value="HNHc"/>
    <property type="match status" value="1"/>
</dbReference>
<keyword evidence="2" id="KW-0255">Endonuclease</keyword>
<dbReference type="PANTHER" id="PTHR34047:SF10">
    <property type="entry name" value="GROUP II INTRON-ASSOCIATED OPEN READING FRAME"/>
    <property type="match status" value="1"/>
</dbReference>
<dbReference type="SUPFAM" id="SSF56672">
    <property type="entry name" value="DNA/RNA polymerases"/>
    <property type="match status" value="1"/>
</dbReference>
<dbReference type="GO" id="GO:0003676">
    <property type="term" value="F:nucleic acid binding"/>
    <property type="evidence" value="ECO:0007669"/>
    <property type="project" value="InterPro"/>
</dbReference>
<organism evidence="2 3">
    <name type="scientific">Moorena bouillonii PNG</name>
    <dbReference type="NCBI Taxonomy" id="568701"/>
    <lineage>
        <taxon>Bacteria</taxon>
        <taxon>Bacillati</taxon>
        <taxon>Cyanobacteriota</taxon>
        <taxon>Cyanophyceae</taxon>
        <taxon>Coleofasciculales</taxon>
        <taxon>Coleofasciculaceae</taxon>
        <taxon>Moorena</taxon>
    </lineage>
</organism>
<sequence length="313" mass="37097">MEERIKQYAKSMKGDKKRNKKALNLIRYADDFVILHKEQTVVEECQRIINEWLNDMGLELKPSKTKITHTLDGFDFLGFTIRQYQVGKHQSKQGFKTIIKPSKEKVQEHYRQLSKSIDKHRAAPQEALIRHLKPIIRGWCNYYKSVCSQETFDELGNMLWNKLQRWGYRRHPKKSKTWVNDKYWGTIEGDNWTFMTGKDNYLPKHAKTKIVRHTKIQDTRSPYDGDLIYWNTRMRKHPEMTTQKGKLLERQEGKCTHCGLTFRDGDLMEKHHIIPRALGGNNSDKNLELLHLHCHDAKHGKRINSNELDENPF</sequence>